<dbReference type="EMBL" id="CABWIB010000001">
    <property type="protein sequence ID" value="VWL85195.1"/>
    <property type="molecule type" value="Genomic_DNA"/>
</dbReference>
<comment type="cofactor">
    <cofactor evidence="5">
        <name>Zn(2+)</name>
        <dbReference type="ChEBI" id="CHEBI:29105"/>
    </cofactor>
    <text evidence="5">Binds 1 zinc ion per subunit.</text>
</comment>
<evidence type="ECO:0000259" key="7">
    <source>
        <dbReference type="Pfam" id="PF20511"/>
    </source>
</evidence>
<name>A0A6I8M8Q0_9FUSO</name>
<evidence type="ECO:0000313" key="10">
    <source>
        <dbReference type="Proteomes" id="UP000419017"/>
    </source>
</evidence>
<feature type="binding site" evidence="5">
    <location>
        <position position="98"/>
    </location>
    <ligand>
        <name>Zn(2+)</name>
        <dbReference type="ChEBI" id="CHEBI:29105"/>
    </ligand>
</feature>
<gene>
    <name evidence="9" type="ORF">OMES3154_00478</name>
</gene>
<accession>A0A6I8M8Q0</accession>
<evidence type="ECO:0000256" key="1">
    <source>
        <dbReference type="ARBA" id="ARBA00022723"/>
    </source>
</evidence>
<dbReference type="InterPro" id="IPR051804">
    <property type="entry name" value="Carb_Metab_Reg_Kinase/Isom"/>
</dbReference>
<keyword evidence="10" id="KW-1185">Reference proteome</keyword>
<keyword evidence="1 5" id="KW-0479">Metal-binding</keyword>
<evidence type="ECO:0000259" key="8">
    <source>
        <dbReference type="Pfam" id="PF21621"/>
    </source>
</evidence>
<keyword evidence="9" id="KW-0413">Isomerase</keyword>
<dbReference type="InterPro" id="IPR014710">
    <property type="entry name" value="RmlC-like_jellyroll"/>
</dbReference>
<feature type="domain" description="Mannose-6-phosphate isomerase cupin" evidence="8">
    <location>
        <begin position="239"/>
        <end position="305"/>
    </location>
</feature>
<dbReference type="PIRSF" id="PIRSF036894">
    <property type="entry name" value="PMI_Firm_short"/>
    <property type="match status" value="1"/>
</dbReference>
<dbReference type="GO" id="GO:0005975">
    <property type="term" value="P:carbohydrate metabolic process"/>
    <property type="evidence" value="ECO:0007669"/>
    <property type="project" value="InterPro"/>
</dbReference>
<dbReference type="InterPro" id="IPR014628">
    <property type="entry name" value="Man6P_isomerase_Firm_short"/>
</dbReference>
<dbReference type="CDD" id="cd07010">
    <property type="entry name" value="cupin_PMI_type_I_N_bac"/>
    <property type="match status" value="1"/>
</dbReference>
<evidence type="ECO:0000256" key="2">
    <source>
        <dbReference type="ARBA" id="ARBA00022833"/>
    </source>
</evidence>
<evidence type="ECO:0000256" key="6">
    <source>
        <dbReference type="PIRSR" id="PIRSR036894-2"/>
    </source>
</evidence>
<dbReference type="PANTHER" id="PTHR42742:SF3">
    <property type="entry name" value="FRUCTOKINASE"/>
    <property type="match status" value="1"/>
</dbReference>
<sequence>MSNKLIFLTPFMREIIWGGDKIKKEFMYETKSDKIGEAWIVSANENGMSYVKDGEFKGLSLKELYEKNKNLFGNTTTKDFPLLVKYIDAKDDLSVQVHPDDNYARKVEGPTFNGKSEAWYILETEKDTQIEIGHNAKSKEELRKLVEEKKWDELLSFRDVKKGDFFDIAPGTVHAIKKGTLLLEVQQNSDITYRFYDYDRMQNGKLRELHIDKSIDVTNCPHVEDNSTRKKYEDYELLVDNPYFKMKKYEVNDKVRIENTENFVIIAVLSGEGKINETIIKKGDNFIIPYGYKDIEFTGKLEFMYIVSNK</sequence>
<dbReference type="InterPro" id="IPR049071">
    <property type="entry name" value="MPI_cupin_dom"/>
</dbReference>
<feature type="active site" evidence="6">
    <location>
        <position position="194"/>
    </location>
</feature>
<evidence type="ECO:0000256" key="3">
    <source>
        <dbReference type="ARBA" id="ARBA00029741"/>
    </source>
</evidence>
<feature type="binding site" evidence="5">
    <location>
        <position position="117"/>
    </location>
    <ligand>
        <name>Zn(2+)</name>
        <dbReference type="ChEBI" id="CHEBI:29105"/>
    </ligand>
</feature>
<keyword evidence="2 5" id="KW-0862">Zinc</keyword>
<dbReference type="Pfam" id="PF20511">
    <property type="entry name" value="PMI_typeI_cat"/>
    <property type="match status" value="1"/>
</dbReference>
<dbReference type="SUPFAM" id="SSF51182">
    <property type="entry name" value="RmlC-like cupins"/>
    <property type="match status" value="1"/>
</dbReference>
<evidence type="ECO:0000256" key="5">
    <source>
        <dbReference type="PIRSR" id="PIRSR036894-1"/>
    </source>
</evidence>
<organism evidence="9 10">
    <name type="scientific">Oceanivirga miroungae</name>
    <dbReference type="NCBI Taxonomy" id="1130046"/>
    <lineage>
        <taxon>Bacteria</taxon>
        <taxon>Fusobacteriati</taxon>
        <taxon>Fusobacteriota</taxon>
        <taxon>Fusobacteriia</taxon>
        <taxon>Fusobacteriales</taxon>
        <taxon>Leptotrichiaceae</taxon>
        <taxon>Oceanivirga</taxon>
    </lineage>
</organism>
<evidence type="ECO:0000313" key="9">
    <source>
        <dbReference type="EMBL" id="VWL85195.1"/>
    </source>
</evidence>
<dbReference type="GO" id="GO:0004476">
    <property type="term" value="F:mannose-6-phosphate isomerase activity"/>
    <property type="evidence" value="ECO:0007669"/>
    <property type="project" value="InterPro"/>
</dbReference>
<dbReference type="Proteomes" id="UP000419017">
    <property type="component" value="Unassembled WGS sequence"/>
</dbReference>
<dbReference type="Gene3D" id="2.60.120.10">
    <property type="entry name" value="Jelly Rolls"/>
    <property type="match status" value="2"/>
</dbReference>
<dbReference type="GO" id="GO:0008270">
    <property type="term" value="F:zinc ion binding"/>
    <property type="evidence" value="ECO:0007669"/>
    <property type="project" value="InterPro"/>
</dbReference>
<dbReference type="InterPro" id="IPR046457">
    <property type="entry name" value="PMI_typeI_cat"/>
</dbReference>
<dbReference type="PANTHER" id="PTHR42742">
    <property type="entry name" value="TRANSCRIPTIONAL REPRESSOR MPRA"/>
    <property type="match status" value="1"/>
</dbReference>
<feature type="binding site" evidence="5">
    <location>
        <position position="174"/>
    </location>
    <ligand>
        <name>Zn(2+)</name>
        <dbReference type="ChEBI" id="CHEBI:29105"/>
    </ligand>
</feature>
<proteinExistence type="predicted"/>
<dbReference type="InterPro" id="IPR011051">
    <property type="entry name" value="RmlC_Cupin_sf"/>
</dbReference>
<dbReference type="RefSeq" id="WP_156683208.1">
    <property type="nucleotide sequence ID" value="NZ_CABWIB010000001.1"/>
</dbReference>
<dbReference type="AlphaFoldDB" id="A0A6I8M8Q0"/>
<feature type="domain" description="Phosphomannose isomerase type I catalytic" evidence="7">
    <location>
        <begin position="7"/>
        <end position="106"/>
    </location>
</feature>
<evidence type="ECO:0000256" key="4">
    <source>
        <dbReference type="ARBA" id="ARBA00030762"/>
    </source>
</evidence>
<protein>
    <recommendedName>
        <fullName evidence="3">Phosphohexomutase</fullName>
    </recommendedName>
    <alternativeName>
        <fullName evidence="4">Phosphomannose isomerase</fullName>
    </alternativeName>
</protein>
<dbReference type="Pfam" id="PF21621">
    <property type="entry name" value="MPI_cupin_dom"/>
    <property type="match status" value="1"/>
</dbReference>
<reference evidence="9 10" key="1">
    <citation type="submission" date="2019-10" db="EMBL/GenBank/DDBJ databases">
        <authorList>
            <person name="Blom J."/>
        </authorList>
    </citation>
    <scope>NUCLEOTIDE SEQUENCE [LARGE SCALE GENOMIC DNA]</scope>
    <source>
        <strain evidence="9 10">ES3154-GLU</strain>
    </source>
</reference>